<feature type="transmembrane region" description="Helical" evidence="1">
    <location>
        <begin position="130"/>
        <end position="150"/>
    </location>
</feature>
<sequence length="156" mass="16423">METHESAGAPSPRPTPSEAAAALDEVEQTRAELSGIRTPLWYFIALGIWTAPIGPLVSLTPDPPSGAVILLAGVAVWAAGLGLLMHVVVKRMRVLMWLNDRQIRPFAVIMIPLLGLYALVQGVADPPWGPGAITVVAAAGIIAFGVHHRLKGGRSS</sequence>
<accession>A0A5C4J1J8</accession>
<evidence type="ECO:0000313" key="2">
    <source>
        <dbReference type="EMBL" id="TMQ90590.1"/>
    </source>
</evidence>
<proteinExistence type="predicted"/>
<keyword evidence="1" id="KW-0472">Membrane</keyword>
<evidence type="ECO:0000313" key="3">
    <source>
        <dbReference type="Proteomes" id="UP000309174"/>
    </source>
</evidence>
<dbReference type="RefSeq" id="WP_138649452.1">
    <property type="nucleotide sequence ID" value="NZ_VCKW01000277.1"/>
</dbReference>
<organism evidence="2 3">
    <name type="scientific">Actinomadura soli</name>
    <dbReference type="NCBI Taxonomy" id="2508997"/>
    <lineage>
        <taxon>Bacteria</taxon>
        <taxon>Bacillati</taxon>
        <taxon>Actinomycetota</taxon>
        <taxon>Actinomycetes</taxon>
        <taxon>Streptosporangiales</taxon>
        <taxon>Thermomonosporaceae</taxon>
        <taxon>Actinomadura</taxon>
    </lineage>
</organism>
<reference evidence="2 3" key="1">
    <citation type="submission" date="2019-05" db="EMBL/GenBank/DDBJ databases">
        <title>Draft genome sequence of Actinomadura sp. 14C53.</title>
        <authorList>
            <person name="Saricaoglu S."/>
            <person name="Isik K."/>
        </authorList>
    </citation>
    <scope>NUCLEOTIDE SEQUENCE [LARGE SCALE GENOMIC DNA]</scope>
    <source>
        <strain evidence="2 3">14C53</strain>
    </source>
</reference>
<gene>
    <name evidence="2" type="ORF">ETD83_34765</name>
</gene>
<feature type="transmembrane region" description="Helical" evidence="1">
    <location>
        <begin position="65"/>
        <end position="85"/>
    </location>
</feature>
<name>A0A5C4J1J8_9ACTN</name>
<dbReference type="Proteomes" id="UP000309174">
    <property type="component" value="Unassembled WGS sequence"/>
</dbReference>
<feature type="transmembrane region" description="Helical" evidence="1">
    <location>
        <begin position="106"/>
        <end position="124"/>
    </location>
</feature>
<evidence type="ECO:0000256" key="1">
    <source>
        <dbReference type="SAM" id="Phobius"/>
    </source>
</evidence>
<protein>
    <submittedName>
        <fullName evidence="2">Uncharacterized protein</fullName>
    </submittedName>
</protein>
<dbReference type="EMBL" id="VCKW01000277">
    <property type="protein sequence ID" value="TMQ90590.1"/>
    <property type="molecule type" value="Genomic_DNA"/>
</dbReference>
<dbReference type="OrthoDB" id="3430012at2"/>
<comment type="caution">
    <text evidence="2">The sequence shown here is derived from an EMBL/GenBank/DDBJ whole genome shotgun (WGS) entry which is preliminary data.</text>
</comment>
<feature type="transmembrane region" description="Helical" evidence="1">
    <location>
        <begin position="40"/>
        <end position="59"/>
    </location>
</feature>
<keyword evidence="1" id="KW-1133">Transmembrane helix</keyword>
<keyword evidence="3" id="KW-1185">Reference proteome</keyword>
<keyword evidence="1" id="KW-0812">Transmembrane</keyword>
<dbReference type="AlphaFoldDB" id="A0A5C4J1J8"/>